<feature type="binding site" evidence="3">
    <location>
        <position position="148"/>
    </location>
    <ligand>
        <name>Zn(2+)</name>
        <dbReference type="ChEBI" id="CHEBI:29105"/>
    </ligand>
</feature>
<dbReference type="OrthoDB" id="424302at2759"/>
<dbReference type="Pfam" id="PF02146">
    <property type="entry name" value="SIR2"/>
    <property type="match status" value="1"/>
</dbReference>
<comment type="caution">
    <text evidence="5">The sequence shown here is derived from an EMBL/GenBank/DDBJ whole genome shotgun (WGS) entry which is preliminary data.</text>
</comment>
<evidence type="ECO:0000256" key="3">
    <source>
        <dbReference type="PROSITE-ProRule" id="PRU00236"/>
    </source>
</evidence>
<dbReference type="EMBL" id="LRBS01000085">
    <property type="protein sequence ID" value="OII75769.1"/>
    <property type="molecule type" value="Genomic_DNA"/>
</dbReference>
<keyword evidence="2" id="KW-0520">NAD</keyword>
<dbReference type="PANTHER" id="PTHR11085">
    <property type="entry name" value="NAD-DEPENDENT PROTEIN DEACYLASE SIRTUIN-5, MITOCHONDRIAL-RELATED"/>
    <property type="match status" value="1"/>
</dbReference>
<dbReference type="GO" id="GO:0005634">
    <property type="term" value="C:nucleus"/>
    <property type="evidence" value="ECO:0007669"/>
    <property type="project" value="TreeGrafter"/>
</dbReference>
<dbReference type="Gene3D" id="3.30.1600.10">
    <property type="entry name" value="SIR2/SIRT2 'Small Domain"/>
    <property type="match status" value="1"/>
</dbReference>
<dbReference type="GO" id="GO:0070403">
    <property type="term" value="F:NAD+ binding"/>
    <property type="evidence" value="ECO:0007669"/>
    <property type="project" value="InterPro"/>
</dbReference>
<dbReference type="GeneID" id="92367198"/>
<feature type="active site" description="Proton acceptor" evidence="3">
    <location>
        <position position="135"/>
    </location>
</feature>
<keyword evidence="6" id="KW-1185">Reference proteome</keyword>
<dbReference type="InterPro" id="IPR050134">
    <property type="entry name" value="NAD-dep_sirtuin_deacylases"/>
</dbReference>
<evidence type="ECO:0000256" key="2">
    <source>
        <dbReference type="ARBA" id="ARBA00023027"/>
    </source>
</evidence>
<dbReference type="InterPro" id="IPR003000">
    <property type="entry name" value="Sirtuin"/>
</dbReference>
<evidence type="ECO:0000259" key="4">
    <source>
        <dbReference type="PROSITE" id="PS50305"/>
    </source>
</evidence>
<evidence type="ECO:0000313" key="5">
    <source>
        <dbReference type="EMBL" id="OII75769.1"/>
    </source>
</evidence>
<dbReference type="GO" id="GO:0046872">
    <property type="term" value="F:metal ion binding"/>
    <property type="evidence" value="ECO:0007669"/>
    <property type="project" value="UniProtKB-KW"/>
</dbReference>
<dbReference type="CDD" id="cd00296">
    <property type="entry name" value="SIR2"/>
    <property type="match status" value="1"/>
</dbReference>
<feature type="domain" description="Deacetylase sirtuin-type" evidence="4">
    <location>
        <begin position="1"/>
        <end position="298"/>
    </location>
</feature>
<evidence type="ECO:0000256" key="1">
    <source>
        <dbReference type="ARBA" id="ARBA00022679"/>
    </source>
</evidence>
<sequence length="298" mass="34132">MQTRSQSVLSSIKSQILNTDDKILFITGAGLSFDSGVPLFRSEHGVDDSSVIWDGKMESWATMKTFLSDPLSWYSIFKSKHGFFRTFRDAKPNKGHRALSWLCKNYPDRIKIITQNIDGLLHKANCPPENVLEVHGRLDYLRCSNTNCYLSKEQYLPLDWSCLENKSPKAIIQDLACPSCNSPCLPLILLFDEPYHGNKYYQWDKAKEWMNEADLMIFVGTSFSVFCTDKCLRVGYKKNLPIVNINIRQFPITFEIPSKCNSDSLEVLEYPCELVRQIIQGSTDALLGLIPYEYHSEV</sequence>
<dbReference type="InterPro" id="IPR026591">
    <property type="entry name" value="Sirtuin_cat_small_dom_sf"/>
</dbReference>
<dbReference type="SUPFAM" id="SSF52467">
    <property type="entry name" value="DHS-like NAD/FAD-binding domain"/>
    <property type="match status" value="1"/>
</dbReference>
<feature type="binding site" evidence="3">
    <location>
        <position position="177"/>
    </location>
    <ligand>
        <name>Zn(2+)</name>
        <dbReference type="ChEBI" id="CHEBI:29105"/>
    </ligand>
</feature>
<dbReference type="PROSITE" id="PS50305">
    <property type="entry name" value="SIRTUIN"/>
    <property type="match status" value="1"/>
</dbReference>
<dbReference type="InterPro" id="IPR026590">
    <property type="entry name" value="Ssirtuin_cat_dom"/>
</dbReference>
<proteinExistence type="predicted"/>
<dbReference type="VEuPathDB" id="CryptoDB:cand_030140"/>
<protein>
    <submittedName>
        <fullName evidence="5">Transcriptional SIR2 family protein</fullName>
    </submittedName>
</protein>
<keyword evidence="3" id="KW-0862">Zinc</keyword>
<organism evidence="5 6">
    <name type="scientific">Cryptosporidium andersoni</name>
    <dbReference type="NCBI Taxonomy" id="117008"/>
    <lineage>
        <taxon>Eukaryota</taxon>
        <taxon>Sar</taxon>
        <taxon>Alveolata</taxon>
        <taxon>Apicomplexa</taxon>
        <taxon>Conoidasida</taxon>
        <taxon>Coccidia</taxon>
        <taxon>Eucoccidiorida</taxon>
        <taxon>Eimeriorina</taxon>
        <taxon>Cryptosporidiidae</taxon>
        <taxon>Cryptosporidium</taxon>
    </lineage>
</organism>
<dbReference type="Gene3D" id="3.40.50.1220">
    <property type="entry name" value="TPP-binding domain"/>
    <property type="match status" value="1"/>
</dbReference>
<name>A0A1J4MNE9_9CRYT</name>
<accession>A0A1J4MNE9</accession>
<gene>
    <name evidence="5" type="ORF">cand_030140</name>
</gene>
<feature type="binding site" evidence="3">
    <location>
        <position position="143"/>
    </location>
    <ligand>
        <name>Zn(2+)</name>
        <dbReference type="ChEBI" id="CHEBI:29105"/>
    </ligand>
</feature>
<keyword evidence="3" id="KW-0479">Metal-binding</keyword>
<feature type="binding site" evidence="3">
    <location>
        <position position="180"/>
    </location>
    <ligand>
        <name>Zn(2+)</name>
        <dbReference type="ChEBI" id="CHEBI:29105"/>
    </ligand>
</feature>
<dbReference type="Proteomes" id="UP000186804">
    <property type="component" value="Unassembled WGS sequence"/>
</dbReference>
<dbReference type="GO" id="GO:0017136">
    <property type="term" value="F:histone deacetylase activity, NAD-dependent"/>
    <property type="evidence" value="ECO:0007669"/>
    <property type="project" value="TreeGrafter"/>
</dbReference>
<keyword evidence="1" id="KW-0808">Transferase</keyword>
<reference evidence="5 6" key="1">
    <citation type="submission" date="2016-10" db="EMBL/GenBank/DDBJ databases">
        <title>Reductive evolution of mitochondrial metabolism and differential evolution of invasion-related proteins in Cryptosporidium.</title>
        <authorList>
            <person name="Liu S."/>
            <person name="Roellig D.M."/>
            <person name="Guo Y."/>
            <person name="Li N."/>
            <person name="Frace M.A."/>
            <person name="Tang K."/>
            <person name="Zhang L."/>
            <person name="Feng Y."/>
            <person name="Xiao L."/>
        </authorList>
    </citation>
    <scope>NUCLEOTIDE SEQUENCE [LARGE SCALE GENOMIC DNA]</scope>
    <source>
        <strain evidence="5">30847</strain>
    </source>
</reference>
<dbReference type="PANTHER" id="PTHR11085:SF10">
    <property type="entry name" value="NAD-DEPENDENT PROTEIN DEACYLASE SIRTUIN-5, MITOCHONDRIAL-RELATED"/>
    <property type="match status" value="1"/>
</dbReference>
<dbReference type="RefSeq" id="XP_067067615.1">
    <property type="nucleotide sequence ID" value="XM_067213241.1"/>
</dbReference>
<dbReference type="InterPro" id="IPR029035">
    <property type="entry name" value="DHS-like_NAD/FAD-binding_dom"/>
</dbReference>
<evidence type="ECO:0000313" key="6">
    <source>
        <dbReference type="Proteomes" id="UP000186804"/>
    </source>
</evidence>
<dbReference type="AlphaFoldDB" id="A0A1J4MNE9"/>